<dbReference type="InterPro" id="IPR036390">
    <property type="entry name" value="WH_DNA-bd_sf"/>
</dbReference>
<dbReference type="Gene3D" id="1.10.10.10">
    <property type="entry name" value="Winged helix-like DNA-binding domain superfamily/Winged helix DNA-binding domain"/>
    <property type="match status" value="1"/>
</dbReference>
<dbReference type="InterPro" id="IPR000944">
    <property type="entry name" value="Tscrpt_reg_Rrf2"/>
</dbReference>
<keyword evidence="2" id="KW-1185">Reference proteome</keyword>
<organism evidence="1 2">
    <name type="scientific">Novipirellula galeiformis</name>
    <dbReference type="NCBI Taxonomy" id="2528004"/>
    <lineage>
        <taxon>Bacteria</taxon>
        <taxon>Pseudomonadati</taxon>
        <taxon>Planctomycetota</taxon>
        <taxon>Planctomycetia</taxon>
        <taxon>Pirellulales</taxon>
        <taxon>Pirellulaceae</taxon>
        <taxon>Novipirellula</taxon>
    </lineage>
</organism>
<dbReference type="NCBIfam" id="TIGR00738">
    <property type="entry name" value="rrf2_super"/>
    <property type="match status" value="1"/>
</dbReference>
<name>A0A5C6CIV8_9BACT</name>
<evidence type="ECO:0000313" key="2">
    <source>
        <dbReference type="Proteomes" id="UP000316304"/>
    </source>
</evidence>
<dbReference type="PANTHER" id="PTHR33221:SF13">
    <property type="entry name" value="TRANSCRIPTIONAL REGULATOR-RELATED"/>
    <property type="match status" value="1"/>
</dbReference>
<reference evidence="1 2" key="1">
    <citation type="submission" date="2019-02" db="EMBL/GenBank/DDBJ databases">
        <title>Deep-cultivation of Planctomycetes and their phenomic and genomic characterization uncovers novel biology.</title>
        <authorList>
            <person name="Wiegand S."/>
            <person name="Jogler M."/>
            <person name="Boedeker C."/>
            <person name="Pinto D."/>
            <person name="Vollmers J."/>
            <person name="Rivas-Marin E."/>
            <person name="Kohn T."/>
            <person name="Peeters S.H."/>
            <person name="Heuer A."/>
            <person name="Rast P."/>
            <person name="Oberbeckmann S."/>
            <person name="Bunk B."/>
            <person name="Jeske O."/>
            <person name="Meyerdierks A."/>
            <person name="Storesund J.E."/>
            <person name="Kallscheuer N."/>
            <person name="Luecker S."/>
            <person name="Lage O.M."/>
            <person name="Pohl T."/>
            <person name="Merkel B.J."/>
            <person name="Hornburger P."/>
            <person name="Mueller R.-W."/>
            <person name="Bruemmer F."/>
            <person name="Labrenz M."/>
            <person name="Spormann A.M."/>
            <person name="Op Den Camp H."/>
            <person name="Overmann J."/>
            <person name="Amann R."/>
            <person name="Jetten M.S.M."/>
            <person name="Mascher T."/>
            <person name="Medema M.H."/>
            <person name="Devos D.P."/>
            <person name="Kaster A.-K."/>
            <person name="Ovreas L."/>
            <person name="Rohde M."/>
            <person name="Galperin M.Y."/>
            <person name="Jogler C."/>
        </authorList>
    </citation>
    <scope>NUCLEOTIDE SEQUENCE [LARGE SCALE GENOMIC DNA]</scope>
    <source>
        <strain evidence="1 2">Pla52o</strain>
    </source>
</reference>
<dbReference type="OrthoDB" id="270842at2"/>
<sequence length="150" mass="16226">MYKKTTETALAALSRLAEVYDGGKTRLSATEIAADRGLQRPFLGKVLSILAQAGLIEGARGPGGGFTFAVPPRDVKLYDVYRLFERAGDASHCPFGGGICGAGDLCPLHDRLVDVRNATDAVLHNTDFDVFRKAYAQDKGNADWRLRPSK</sequence>
<dbReference type="PANTHER" id="PTHR33221">
    <property type="entry name" value="WINGED HELIX-TURN-HELIX TRANSCRIPTIONAL REGULATOR, RRF2 FAMILY"/>
    <property type="match status" value="1"/>
</dbReference>
<dbReference type="EMBL" id="SJPT01000003">
    <property type="protein sequence ID" value="TWU24065.1"/>
    <property type="molecule type" value="Genomic_DNA"/>
</dbReference>
<gene>
    <name evidence="1" type="ORF">Pla52o_19880</name>
</gene>
<dbReference type="GO" id="GO:0005829">
    <property type="term" value="C:cytosol"/>
    <property type="evidence" value="ECO:0007669"/>
    <property type="project" value="TreeGrafter"/>
</dbReference>
<dbReference type="GO" id="GO:0003700">
    <property type="term" value="F:DNA-binding transcription factor activity"/>
    <property type="evidence" value="ECO:0007669"/>
    <property type="project" value="TreeGrafter"/>
</dbReference>
<dbReference type="SUPFAM" id="SSF46785">
    <property type="entry name" value="Winged helix' DNA-binding domain"/>
    <property type="match status" value="1"/>
</dbReference>
<dbReference type="RefSeq" id="WP_146594320.1">
    <property type="nucleotide sequence ID" value="NZ_SJPT01000003.1"/>
</dbReference>
<dbReference type="AlphaFoldDB" id="A0A5C6CIV8"/>
<protein>
    <submittedName>
        <fullName evidence="1">Iron-responsive transcriptional regulator</fullName>
    </submittedName>
</protein>
<proteinExistence type="predicted"/>
<dbReference type="PROSITE" id="PS51197">
    <property type="entry name" value="HTH_RRF2_2"/>
    <property type="match status" value="1"/>
</dbReference>
<comment type="caution">
    <text evidence="1">The sequence shown here is derived from an EMBL/GenBank/DDBJ whole genome shotgun (WGS) entry which is preliminary data.</text>
</comment>
<dbReference type="Pfam" id="PF02082">
    <property type="entry name" value="Rrf2"/>
    <property type="match status" value="1"/>
</dbReference>
<dbReference type="InterPro" id="IPR036388">
    <property type="entry name" value="WH-like_DNA-bd_sf"/>
</dbReference>
<dbReference type="Proteomes" id="UP000316304">
    <property type="component" value="Unassembled WGS sequence"/>
</dbReference>
<accession>A0A5C6CIV8</accession>
<evidence type="ECO:0000313" key="1">
    <source>
        <dbReference type="EMBL" id="TWU24065.1"/>
    </source>
</evidence>